<feature type="signal peptide" evidence="1">
    <location>
        <begin position="1"/>
        <end position="33"/>
    </location>
</feature>
<accession>A0A9X2FBD6</accession>
<dbReference type="InterPro" id="IPR021109">
    <property type="entry name" value="Peptidase_aspartic_dom_sf"/>
</dbReference>
<dbReference type="CDD" id="cd05483">
    <property type="entry name" value="retropepsin_like_bacteria"/>
    <property type="match status" value="1"/>
</dbReference>
<dbReference type="Pfam" id="PF07589">
    <property type="entry name" value="PEP-CTERM"/>
    <property type="match status" value="1"/>
</dbReference>
<dbReference type="EMBL" id="JAMXLR010000051">
    <property type="protein sequence ID" value="MCO6044992.1"/>
    <property type="molecule type" value="Genomic_DNA"/>
</dbReference>
<comment type="caution">
    <text evidence="3">The sequence shown here is derived from an EMBL/GenBank/DDBJ whole genome shotgun (WGS) entry which is preliminary data.</text>
</comment>
<dbReference type="Pfam" id="PF13650">
    <property type="entry name" value="Asp_protease_2"/>
    <property type="match status" value="1"/>
</dbReference>
<evidence type="ECO:0000313" key="3">
    <source>
        <dbReference type="EMBL" id="MCO6044992.1"/>
    </source>
</evidence>
<name>A0A9X2FBD6_9BACT</name>
<dbReference type="PROSITE" id="PS00141">
    <property type="entry name" value="ASP_PROTEASE"/>
    <property type="match status" value="1"/>
</dbReference>
<keyword evidence="4" id="KW-1185">Reference proteome</keyword>
<dbReference type="GO" id="GO:0004190">
    <property type="term" value="F:aspartic-type endopeptidase activity"/>
    <property type="evidence" value="ECO:0007669"/>
    <property type="project" value="InterPro"/>
</dbReference>
<keyword evidence="1" id="KW-0732">Signal</keyword>
<keyword evidence="3" id="KW-0378">Hydrolase</keyword>
<dbReference type="InterPro" id="IPR034122">
    <property type="entry name" value="Retropepsin-like_bacterial"/>
</dbReference>
<sequence length="742" mass="76503">MKTYFARGIHPRCARTLRELGLLSLVALGAAVAASECSATGIPVDGFLPQVGITLTGEYTDDLEFFPIPSSQPGGNFLGNSQGYYDVALLDTGAAISLITSETDAAFNIDGPYPGDGNGEGYRGTEVITIGGASGFLDASIGDPLGLYAGGLQDRTASGATLQMNNSAMAGQTHTSLVTVPPESDLPNVLGLSFASQYTTRIRNSMPQIFEVNGKTVRSPAVDFHPLGSQGLGINRKAQLNLLGDSPSTPLLFPNLGNFDLDHPSENPSQPTVVQGGHFLNATFNNNGASLSSQFFLDTGASVTVLSQFKALEMGFDVTLDDPEFTISIVGSGGTLEDVPGFFIDQLTIPALGGSFTATNVPVIVLDVTNVSNPGNIVDGIIGMNVFQGRDIVIDPNPSLGGGGPSPGLYISDPVTTDANWTSTAATDSWATAGSWSTTSVPDLLAIANVRHVSGGNQQATVGVDASAFEVNVSGGTSGEQMKLHVDSGVTLTTYSGVNIEANGVLELDGATVDAQFVELRDGGTLTGTGMIRTGSGGIAGQVENVRGTVAPGFDVPGSEIGSLQIEGRLAVADGSTMMFDLGGLAAGTEYDQIVVDGTASLGGTLEISLTDLGGGSFTPTPGDTFTLISATEGMAGQFESLLFPTGYGFEVLYQSNSLELVAGLGGDFNSDGSVDLADYVVWRNNLGSIYDASHYALWKSNFGESLAGASSSGSANVPEPGAWKLILLSLGLFALARTRRR</sequence>
<dbReference type="SUPFAM" id="SSF50630">
    <property type="entry name" value="Acid proteases"/>
    <property type="match status" value="1"/>
</dbReference>
<dbReference type="InterPro" id="IPR001969">
    <property type="entry name" value="Aspartic_peptidase_AS"/>
</dbReference>
<dbReference type="Proteomes" id="UP001155241">
    <property type="component" value="Unassembled WGS sequence"/>
</dbReference>
<dbReference type="RefSeq" id="WP_252853105.1">
    <property type="nucleotide sequence ID" value="NZ_JAMXLR010000051.1"/>
</dbReference>
<keyword evidence="3" id="KW-0645">Protease</keyword>
<reference evidence="3" key="1">
    <citation type="submission" date="2022-06" db="EMBL/GenBank/DDBJ databases">
        <title>Aeoliella straminimaris, a novel planctomycete from sediments.</title>
        <authorList>
            <person name="Vitorino I.R."/>
            <person name="Lage O.M."/>
        </authorList>
    </citation>
    <scope>NUCLEOTIDE SEQUENCE</scope>
    <source>
        <strain evidence="3">ICT_H6.2</strain>
    </source>
</reference>
<dbReference type="Gene3D" id="2.40.70.10">
    <property type="entry name" value="Acid Proteases"/>
    <property type="match status" value="1"/>
</dbReference>
<feature type="domain" description="Ice-binding protein C-terminal" evidence="2">
    <location>
        <begin position="718"/>
        <end position="741"/>
    </location>
</feature>
<organism evidence="3 4">
    <name type="scientific">Aeoliella straminimaris</name>
    <dbReference type="NCBI Taxonomy" id="2954799"/>
    <lineage>
        <taxon>Bacteria</taxon>
        <taxon>Pseudomonadati</taxon>
        <taxon>Planctomycetota</taxon>
        <taxon>Planctomycetia</taxon>
        <taxon>Pirellulales</taxon>
        <taxon>Lacipirellulaceae</taxon>
        <taxon>Aeoliella</taxon>
    </lineage>
</organism>
<proteinExistence type="predicted"/>
<dbReference type="InterPro" id="IPR013424">
    <property type="entry name" value="Ice-binding_C"/>
</dbReference>
<evidence type="ECO:0000259" key="2">
    <source>
        <dbReference type="Pfam" id="PF07589"/>
    </source>
</evidence>
<protein>
    <submittedName>
        <fullName evidence="3">Retroviral-like aspartic protease family protein</fullName>
    </submittedName>
</protein>
<dbReference type="InterPro" id="IPR018247">
    <property type="entry name" value="EF_Hand_1_Ca_BS"/>
</dbReference>
<dbReference type="AlphaFoldDB" id="A0A9X2FBD6"/>
<feature type="chain" id="PRO_5040936356" evidence="1">
    <location>
        <begin position="34"/>
        <end position="742"/>
    </location>
</feature>
<dbReference type="PROSITE" id="PS00018">
    <property type="entry name" value="EF_HAND_1"/>
    <property type="match status" value="1"/>
</dbReference>
<dbReference type="GO" id="GO:0006508">
    <property type="term" value="P:proteolysis"/>
    <property type="evidence" value="ECO:0007669"/>
    <property type="project" value="UniProtKB-KW"/>
</dbReference>
<evidence type="ECO:0000256" key="1">
    <source>
        <dbReference type="SAM" id="SignalP"/>
    </source>
</evidence>
<gene>
    <name evidence="3" type="ORF">NG895_13865</name>
</gene>
<evidence type="ECO:0000313" key="4">
    <source>
        <dbReference type="Proteomes" id="UP001155241"/>
    </source>
</evidence>